<comment type="subcellular location">
    <subcellularLocation>
        <location evidence="1">Cell membrane</location>
        <topology evidence="1">Multi-pass membrane protein</topology>
    </subcellularLocation>
</comment>
<comment type="caution">
    <text evidence="6">The sequence shown here is derived from an EMBL/GenBank/DDBJ whole genome shotgun (WGS) entry which is preliminary data.</text>
</comment>
<keyword evidence="3 5" id="KW-1133">Transmembrane helix</keyword>
<protein>
    <submittedName>
        <fullName evidence="6">Uncharacterized protein</fullName>
    </submittedName>
</protein>
<dbReference type="GO" id="GO:0005524">
    <property type="term" value="F:ATP binding"/>
    <property type="evidence" value="ECO:0007669"/>
    <property type="project" value="InterPro"/>
</dbReference>
<evidence type="ECO:0000256" key="5">
    <source>
        <dbReference type="SAM" id="Phobius"/>
    </source>
</evidence>
<evidence type="ECO:0000256" key="3">
    <source>
        <dbReference type="ARBA" id="ARBA00022989"/>
    </source>
</evidence>
<dbReference type="OrthoDB" id="8611775at2"/>
<gene>
    <name evidence="6" type="ORF">HMPREF9370_1422</name>
</gene>
<reference evidence="6 7" key="1">
    <citation type="submission" date="2011-06" db="EMBL/GenBank/DDBJ databases">
        <authorList>
            <person name="Muzny D."/>
            <person name="Qin X."/>
            <person name="Deng J."/>
            <person name="Jiang H."/>
            <person name="Liu Y."/>
            <person name="Qu J."/>
            <person name="Song X.-Z."/>
            <person name="Zhang L."/>
            <person name="Thornton R."/>
            <person name="Coyle M."/>
            <person name="Francisco L."/>
            <person name="Jackson L."/>
            <person name="Javaid M."/>
            <person name="Korchina V."/>
            <person name="Kovar C."/>
            <person name="Mata R."/>
            <person name="Mathew T."/>
            <person name="Ngo R."/>
            <person name="Nguyen L."/>
            <person name="Nguyen N."/>
            <person name="Okwuonu G."/>
            <person name="Ongeri F."/>
            <person name="Pham C."/>
            <person name="Simmons D."/>
            <person name="Wilczek-Boney K."/>
            <person name="Hale W."/>
            <person name="Jakkamsetti A."/>
            <person name="Pham P."/>
            <person name="Ruth R."/>
            <person name="San Lucas F."/>
            <person name="Warren J."/>
            <person name="Zhang J."/>
            <person name="Zhao Z."/>
            <person name="Zhou C."/>
            <person name="Zhu D."/>
            <person name="Lee S."/>
            <person name="Bess C."/>
            <person name="Blankenburg K."/>
            <person name="Forbes L."/>
            <person name="Fu Q."/>
            <person name="Gubbala S."/>
            <person name="Hirani K."/>
            <person name="Jayaseelan J.C."/>
            <person name="Lara F."/>
            <person name="Munidasa M."/>
            <person name="Palculict T."/>
            <person name="Patil S."/>
            <person name="Pu L.-L."/>
            <person name="Saada N."/>
            <person name="Tang L."/>
            <person name="Weissenberger G."/>
            <person name="Zhu Y."/>
            <person name="Hemphill L."/>
            <person name="Shang Y."/>
            <person name="Youmans B."/>
            <person name="Ayvaz T."/>
            <person name="Ross M."/>
            <person name="Santibanez J."/>
            <person name="Aqrawi P."/>
            <person name="Gross S."/>
            <person name="Joshi V."/>
            <person name="Fowler G."/>
            <person name="Nazareth L."/>
            <person name="Reid J."/>
            <person name="Worley K."/>
            <person name="Petrosino J."/>
            <person name="Highlander S."/>
            <person name="Gibbs R."/>
        </authorList>
    </citation>
    <scope>NUCLEOTIDE SEQUENCE [LARGE SCALE GENOMIC DNA]</scope>
    <source>
        <strain evidence="6 7">9715</strain>
    </source>
</reference>
<sequence>MDPKMFIKPAIRISIFAAVVIGILILFGVTWWIALLSVLGVIAVVALIAYIVIRRQRKKFTDTLKAFNIDPQSGRVNPADLKRMYNSGGDAQKQAVLIYRMANNNCPEAEAHKFFKSMSVFNRAEQIQEIQKMQAQQRKGKGKGKGNMFR</sequence>
<dbReference type="AlphaFoldDB" id="G4CQR2"/>
<evidence type="ECO:0000313" key="6">
    <source>
        <dbReference type="EMBL" id="EGZ46164.1"/>
    </source>
</evidence>
<accession>G4CQR2</accession>
<dbReference type="InterPro" id="IPR036640">
    <property type="entry name" value="ABC1_TM_sf"/>
</dbReference>
<organism evidence="6 7">
    <name type="scientific">Neisseria wadsworthii 9715</name>
    <dbReference type="NCBI Taxonomy" id="1030841"/>
    <lineage>
        <taxon>Bacteria</taxon>
        <taxon>Pseudomonadati</taxon>
        <taxon>Pseudomonadota</taxon>
        <taxon>Betaproteobacteria</taxon>
        <taxon>Neisseriales</taxon>
        <taxon>Neisseriaceae</taxon>
        <taxon>Neisseria</taxon>
    </lineage>
</organism>
<feature type="transmembrane region" description="Helical" evidence="5">
    <location>
        <begin position="9"/>
        <end position="27"/>
    </location>
</feature>
<dbReference type="HOGENOM" id="CLU_130381_0_0_4"/>
<keyword evidence="2 5" id="KW-0812">Transmembrane</keyword>
<dbReference type="GO" id="GO:0005886">
    <property type="term" value="C:plasma membrane"/>
    <property type="evidence" value="ECO:0007669"/>
    <property type="project" value="UniProtKB-SubCell"/>
</dbReference>
<feature type="transmembrane region" description="Helical" evidence="5">
    <location>
        <begin position="33"/>
        <end position="53"/>
    </location>
</feature>
<dbReference type="RefSeq" id="WP_009116563.1">
    <property type="nucleotide sequence ID" value="NZ_JH165159.1"/>
</dbReference>
<keyword evidence="7" id="KW-1185">Reference proteome</keyword>
<evidence type="ECO:0000256" key="2">
    <source>
        <dbReference type="ARBA" id="ARBA00022692"/>
    </source>
</evidence>
<dbReference type="SUPFAM" id="SSF90123">
    <property type="entry name" value="ABC transporter transmembrane region"/>
    <property type="match status" value="1"/>
</dbReference>
<dbReference type="Proteomes" id="UP000005336">
    <property type="component" value="Unassembled WGS sequence"/>
</dbReference>
<evidence type="ECO:0000256" key="1">
    <source>
        <dbReference type="ARBA" id="ARBA00004651"/>
    </source>
</evidence>
<name>G4CQR2_9NEIS</name>
<evidence type="ECO:0000313" key="7">
    <source>
        <dbReference type="Proteomes" id="UP000005336"/>
    </source>
</evidence>
<keyword evidence="4 5" id="KW-0472">Membrane</keyword>
<dbReference type="EMBL" id="AGAZ01000051">
    <property type="protein sequence ID" value="EGZ46164.1"/>
    <property type="molecule type" value="Genomic_DNA"/>
</dbReference>
<proteinExistence type="predicted"/>
<evidence type="ECO:0000256" key="4">
    <source>
        <dbReference type="ARBA" id="ARBA00023136"/>
    </source>
</evidence>
<dbReference type="PATRIC" id="fig|1030841.3.peg.1405"/>
<dbReference type="STRING" id="1030841.HMPREF9370_1422"/>